<dbReference type="Gramene" id="mRNA:HanXRQr2_Chr06g0246091">
    <property type="protein sequence ID" value="CDS:HanXRQr2_Chr06g0246091.1"/>
    <property type="gene ID" value="HanXRQr2_Chr06g0246091"/>
</dbReference>
<evidence type="ECO:0000313" key="2">
    <source>
        <dbReference type="Proteomes" id="UP000215914"/>
    </source>
</evidence>
<name>A0A9K3NI57_HELAN</name>
<reference evidence="1" key="2">
    <citation type="submission" date="2020-06" db="EMBL/GenBank/DDBJ databases">
        <title>Helianthus annuus Genome sequencing and assembly Release 2.</title>
        <authorList>
            <person name="Gouzy J."/>
            <person name="Langlade N."/>
            <person name="Munos S."/>
        </authorList>
    </citation>
    <scope>NUCLEOTIDE SEQUENCE</scope>
    <source>
        <tissue evidence="1">Leaves</tissue>
    </source>
</reference>
<evidence type="ECO:0000313" key="1">
    <source>
        <dbReference type="EMBL" id="KAF5801261.1"/>
    </source>
</evidence>
<sequence>MFIFNNHGHRHTLRHREAMDGWMEIKLGEFYNNNGDEGEIEMGFRSIMNIKEALWKVLRFGLSSVLIIDCE</sequence>
<keyword evidence="2" id="KW-1185">Reference proteome</keyword>
<dbReference type="InterPro" id="IPR025886">
    <property type="entry name" value="PP2-like"/>
</dbReference>
<comment type="caution">
    <text evidence="1">The sequence shown here is derived from an EMBL/GenBank/DDBJ whole genome shotgun (WGS) entry which is preliminary data.</text>
</comment>
<dbReference type="Proteomes" id="UP000215914">
    <property type="component" value="Unassembled WGS sequence"/>
</dbReference>
<reference evidence="1" key="1">
    <citation type="journal article" date="2017" name="Nature">
        <title>The sunflower genome provides insights into oil metabolism, flowering and Asterid evolution.</title>
        <authorList>
            <person name="Badouin H."/>
            <person name="Gouzy J."/>
            <person name="Grassa C.J."/>
            <person name="Murat F."/>
            <person name="Staton S.E."/>
            <person name="Cottret L."/>
            <person name="Lelandais-Briere C."/>
            <person name="Owens G.L."/>
            <person name="Carrere S."/>
            <person name="Mayjonade B."/>
            <person name="Legrand L."/>
            <person name="Gill N."/>
            <person name="Kane N.C."/>
            <person name="Bowers J.E."/>
            <person name="Hubner S."/>
            <person name="Bellec A."/>
            <person name="Berard A."/>
            <person name="Berges H."/>
            <person name="Blanchet N."/>
            <person name="Boniface M.C."/>
            <person name="Brunel D."/>
            <person name="Catrice O."/>
            <person name="Chaidir N."/>
            <person name="Claudel C."/>
            <person name="Donnadieu C."/>
            <person name="Faraut T."/>
            <person name="Fievet G."/>
            <person name="Helmstetter N."/>
            <person name="King M."/>
            <person name="Knapp S.J."/>
            <person name="Lai Z."/>
            <person name="Le Paslier M.C."/>
            <person name="Lippi Y."/>
            <person name="Lorenzon L."/>
            <person name="Mandel J.R."/>
            <person name="Marage G."/>
            <person name="Marchand G."/>
            <person name="Marquand E."/>
            <person name="Bret-Mestries E."/>
            <person name="Morien E."/>
            <person name="Nambeesan S."/>
            <person name="Nguyen T."/>
            <person name="Pegot-Espagnet P."/>
            <person name="Pouilly N."/>
            <person name="Raftis F."/>
            <person name="Sallet E."/>
            <person name="Schiex T."/>
            <person name="Thomas J."/>
            <person name="Vandecasteele C."/>
            <person name="Vares D."/>
            <person name="Vear F."/>
            <person name="Vautrin S."/>
            <person name="Crespi M."/>
            <person name="Mangin B."/>
            <person name="Burke J.M."/>
            <person name="Salse J."/>
            <person name="Munos S."/>
            <person name="Vincourt P."/>
            <person name="Rieseberg L.H."/>
            <person name="Langlade N.B."/>
        </authorList>
    </citation>
    <scope>NUCLEOTIDE SEQUENCE</scope>
    <source>
        <tissue evidence="1">Leaves</tissue>
    </source>
</reference>
<dbReference type="EMBL" id="MNCJ02000321">
    <property type="protein sequence ID" value="KAF5801261.1"/>
    <property type="molecule type" value="Genomic_DNA"/>
</dbReference>
<dbReference type="AlphaFoldDB" id="A0A9K3NI57"/>
<dbReference type="Pfam" id="PF14299">
    <property type="entry name" value="PP2"/>
    <property type="match status" value="1"/>
</dbReference>
<organism evidence="1 2">
    <name type="scientific">Helianthus annuus</name>
    <name type="common">Common sunflower</name>
    <dbReference type="NCBI Taxonomy" id="4232"/>
    <lineage>
        <taxon>Eukaryota</taxon>
        <taxon>Viridiplantae</taxon>
        <taxon>Streptophyta</taxon>
        <taxon>Embryophyta</taxon>
        <taxon>Tracheophyta</taxon>
        <taxon>Spermatophyta</taxon>
        <taxon>Magnoliopsida</taxon>
        <taxon>eudicotyledons</taxon>
        <taxon>Gunneridae</taxon>
        <taxon>Pentapetalae</taxon>
        <taxon>asterids</taxon>
        <taxon>campanulids</taxon>
        <taxon>Asterales</taxon>
        <taxon>Asteraceae</taxon>
        <taxon>Asteroideae</taxon>
        <taxon>Heliantheae alliance</taxon>
        <taxon>Heliantheae</taxon>
        <taxon>Helianthus</taxon>
    </lineage>
</organism>
<proteinExistence type="predicted"/>
<protein>
    <submittedName>
        <fullName evidence="1">Phloem protein</fullName>
    </submittedName>
</protein>
<accession>A0A9K3NI57</accession>
<gene>
    <name evidence="1" type="ORF">HanXRQr2_Chr06g0246091</name>
</gene>